<dbReference type="PANTHER" id="PTHR11735">
    <property type="entry name" value="TRNA N6-ADENOSINE THREONYLCARBAMOYLTRANSFERASE"/>
    <property type="match status" value="1"/>
</dbReference>
<dbReference type="PANTHER" id="PTHR11735:SF11">
    <property type="entry name" value="TRNA THREONYLCARBAMOYLADENOSINE BIOSYNTHESIS PROTEIN TSAB"/>
    <property type="match status" value="1"/>
</dbReference>
<accession>A0A1H7PKU7</accession>
<keyword evidence="5" id="KW-0819">tRNA processing</keyword>
<dbReference type="EMBL" id="FOAA01000014">
    <property type="protein sequence ID" value="SEL35875.1"/>
    <property type="molecule type" value="Genomic_DNA"/>
</dbReference>
<dbReference type="STRING" id="1396821.SAMN05444515_11446"/>
<organism evidence="8 9">
    <name type="scientific">Ectothiorhodospira marina</name>
    <dbReference type="NCBI Taxonomy" id="1396821"/>
    <lineage>
        <taxon>Bacteria</taxon>
        <taxon>Pseudomonadati</taxon>
        <taxon>Pseudomonadota</taxon>
        <taxon>Gammaproteobacteria</taxon>
        <taxon>Chromatiales</taxon>
        <taxon>Ectothiorhodospiraceae</taxon>
        <taxon>Ectothiorhodospira</taxon>
    </lineage>
</organism>
<evidence type="ECO:0000256" key="6">
    <source>
        <dbReference type="ARBA" id="ARBA00032446"/>
    </source>
</evidence>
<evidence type="ECO:0000256" key="1">
    <source>
        <dbReference type="ARBA" id="ARBA00004496"/>
    </source>
</evidence>
<dbReference type="FunFam" id="3.30.420.40:FF:000097">
    <property type="entry name" value="tRNA threonylcarbamoyladenosine biosynthesis protein TsaB"/>
    <property type="match status" value="1"/>
</dbReference>
<dbReference type="GO" id="GO:0005829">
    <property type="term" value="C:cytosol"/>
    <property type="evidence" value="ECO:0007669"/>
    <property type="project" value="TreeGrafter"/>
</dbReference>
<keyword evidence="4" id="KW-0963">Cytoplasm</keyword>
<evidence type="ECO:0000313" key="8">
    <source>
        <dbReference type="EMBL" id="SEL35875.1"/>
    </source>
</evidence>
<protein>
    <recommendedName>
        <fullName evidence="3">tRNA threonylcarbamoyladenosine biosynthesis protein TsaB</fullName>
    </recommendedName>
    <alternativeName>
        <fullName evidence="6">t(6)A37 threonylcarbamoyladenosine biosynthesis protein TsaB</fullName>
    </alternativeName>
</protein>
<proteinExistence type="inferred from homology"/>
<evidence type="ECO:0000256" key="2">
    <source>
        <dbReference type="ARBA" id="ARBA00010493"/>
    </source>
</evidence>
<dbReference type="Gene3D" id="3.30.420.40">
    <property type="match status" value="2"/>
</dbReference>
<dbReference type="InterPro" id="IPR000905">
    <property type="entry name" value="Gcp-like_dom"/>
</dbReference>
<comment type="subcellular location">
    <subcellularLocation>
        <location evidence="1">Cytoplasm</location>
    </subcellularLocation>
</comment>
<dbReference type="InterPro" id="IPR022496">
    <property type="entry name" value="T6A_TsaB"/>
</dbReference>
<sequence length="247" mass="26165">MTPPTLCKLLAIETSTEACSAALWVDGRIHLRFQEAPRTHARLILPMMEAVLAEAGIALGQLDALAFGRGPGAFTGVRVATGVIQGVAFGADLPVVPISTLAALAQQRIDAGAQQVLAALDARMGEVYWGAFKADVQGLANPVGLEGVCPPLAVPQPPEGHWVPVGRGWSAYQEALAQRLDMEAEPPWNDRLPSATEVVRLAVRDWAAGASVPADQAMPVYLRDQVANKPRQVMRPGTVGAAQDTER</sequence>
<dbReference type="AlphaFoldDB" id="A0A1H7PKU7"/>
<gene>
    <name evidence="8" type="ORF">SAMN05444515_11446</name>
</gene>
<reference evidence="9" key="1">
    <citation type="submission" date="2016-10" db="EMBL/GenBank/DDBJ databases">
        <authorList>
            <person name="Varghese N."/>
            <person name="Submissions S."/>
        </authorList>
    </citation>
    <scope>NUCLEOTIDE SEQUENCE [LARGE SCALE GENOMIC DNA]</scope>
    <source>
        <strain evidence="9">DSM 241</strain>
    </source>
</reference>
<comment type="similarity">
    <text evidence="2">Belongs to the KAE1 / TsaD family. TsaB subfamily.</text>
</comment>
<dbReference type="GO" id="GO:0002949">
    <property type="term" value="P:tRNA threonylcarbamoyladenosine modification"/>
    <property type="evidence" value="ECO:0007669"/>
    <property type="project" value="InterPro"/>
</dbReference>
<evidence type="ECO:0000313" key="9">
    <source>
        <dbReference type="Proteomes" id="UP000199256"/>
    </source>
</evidence>
<dbReference type="SUPFAM" id="SSF53067">
    <property type="entry name" value="Actin-like ATPase domain"/>
    <property type="match status" value="2"/>
</dbReference>
<dbReference type="NCBIfam" id="TIGR03725">
    <property type="entry name" value="T6A_YeaZ"/>
    <property type="match status" value="1"/>
</dbReference>
<dbReference type="Pfam" id="PF00814">
    <property type="entry name" value="TsaD"/>
    <property type="match status" value="1"/>
</dbReference>
<name>A0A1H7PKU7_9GAMM</name>
<keyword evidence="9" id="KW-1185">Reference proteome</keyword>
<evidence type="ECO:0000256" key="5">
    <source>
        <dbReference type="ARBA" id="ARBA00022694"/>
    </source>
</evidence>
<evidence type="ECO:0000256" key="4">
    <source>
        <dbReference type="ARBA" id="ARBA00022490"/>
    </source>
</evidence>
<evidence type="ECO:0000259" key="7">
    <source>
        <dbReference type="Pfam" id="PF00814"/>
    </source>
</evidence>
<feature type="domain" description="Gcp-like" evidence="7">
    <location>
        <begin position="35"/>
        <end position="132"/>
    </location>
</feature>
<dbReference type="InterPro" id="IPR043129">
    <property type="entry name" value="ATPase_NBD"/>
</dbReference>
<dbReference type="Proteomes" id="UP000199256">
    <property type="component" value="Unassembled WGS sequence"/>
</dbReference>
<dbReference type="CDD" id="cd24032">
    <property type="entry name" value="ASKHA_NBD_TsaB"/>
    <property type="match status" value="1"/>
</dbReference>
<evidence type="ECO:0000256" key="3">
    <source>
        <dbReference type="ARBA" id="ARBA00019012"/>
    </source>
</evidence>